<reference evidence="2 3" key="1">
    <citation type="submission" date="2011-04" db="EMBL/GenBank/DDBJ databases">
        <authorList>
            <person name="Muzny D."/>
            <person name="Qin X."/>
            <person name="Deng J."/>
            <person name="Jiang H."/>
            <person name="Liu Y."/>
            <person name="Qu J."/>
            <person name="Song X.-Z."/>
            <person name="Zhang L."/>
            <person name="Thornton R."/>
            <person name="Coyle M."/>
            <person name="Francisco L."/>
            <person name="Jackson L."/>
            <person name="Javaid M."/>
            <person name="Korchina V."/>
            <person name="Kovar C."/>
            <person name="Mata R."/>
            <person name="Mathew T."/>
            <person name="Ngo R."/>
            <person name="Nguyen L."/>
            <person name="Nguyen N."/>
            <person name="Okwuonu G."/>
            <person name="Ongeri F."/>
            <person name="Pham C."/>
            <person name="Simmons D."/>
            <person name="Wilczek-Boney K."/>
            <person name="Hale W."/>
            <person name="Jakkamsetti A."/>
            <person name="Pham P."/>
            <person name="Ruth R."/>
            <person name="San Lucas F."/>
            <person name="Warren J."/>
            <person name="Zhang J."/>
            <person name="Zhao Z."/>
            <person name="Zhou C."/>
            <person name="Zhu D."/>
            <person name="Lee S."/>
            <person name="Bess C."/>
            <person name="Blankenburg K."/>
            <person name="Forbes L."/>
            <person name="Fu Q."/>
            <person name="Gubbala S."/>
            <person name="Hirani K."/>
            <person name="Jayaseelan J.C."/>
            <person name="Lara F."/>
            <person name="Munidasa M."/>
            <person name="Palculict T."/>
            <person name="Patil S."/>
            <person name="Pu L.-L."/>
            <person name="Saada N."/>
            <person name="Tang L."/>
            <person name="Weissenberger G."/>
            <person name="Zhu Y."/>
            <person name="Hemphill L."/>
            <person name="Shang Y."/>
            <person name="Youmans B."/>
            <person name="Ayvaz T."/>
            <person name="Ross M."/>
            <person name="Santibanez J."/>
            <person name="Aqrawi P."/>
            <person name="Gross S."/>
            <person name="Joshi V."/>
            <person name="Fowler G."/>
            <person name="Nazareth L."/>
            <person name="Reid J."/>
            <person name="Worley K."/>
            <person name="Petrosino J."/>
            <person name="Highlander S."/>
            <person name="Gibbs R."/>
        </authorList>
    </citation>
    <scope>NUCLEOTIDE SEQUENCE [LARGE SCALE GENOMIC DNA]</scope>
    <source>
        <strain evidence="2 3">DSM 3688</strain>
    </source>
</reference>
<gene>
    <name evidence="2" type="ORF">HMPREF9136_2474</name>
</gene>
<protein>
    <submittedName>
        <fullName evidence="2">Uncharacterized protein</fullName>
    </submittedName>
</protein>
<evidence type="ECO:0000313" key="3">
    <source>
        <dbReference type="Proteomes" id="UP000007820"/>
    </source>
</evidence>
<proteinExistence type="predicted"/>
<feature type="region of interest" description="Disordered" evidence="1">
    <location>
        <begin position="29"/>
        <end position="49"/>
    </location>
</feature>
<name>F9D6J6_PREDD</name>
<dbReference type="AlphaFoldDB" id="F9D6J6"/>
<organism evidence="2 3">
    <name type="scientific">Prevotella dentalis (strain ATCC 49559 / DSM 3688 / JCM 13448 / NCTC 12043 / ES 2772)</name>
    <name type="common">Mitsuokella dentalis</name>
    <dbReference type="NCBI Taxonomy" id="908937"/>
    <lineage>
        <taxon>Bacteria</taxon>
        <taxon>Pseudomonadati</taxon>
        <taxon>Bacteroidota</taxon>
        <taxon>Bacteroidia</taxon>
        <taxon>Bacteroidales</taxon>
        <taxon>Prevotellaceae</taxon>
        <taxon>Prevotella</taxon>
    </lineage>
</organism>
<dbReference type="Proteomes" id="UP000007820">
    <property type="component" value="Unassembled WGS sequence"/>
</dbReference>
<evidence type="ECO:0000313" key="2">
    <source>
        <dbReference type="EMBL" id="EGQ11913.1"/>
    </source>
</evidence>
<comment type="caution">
    <text evidence="2">The sequence shown here is derived from an EMBL/GenBank/DDBJ whole genome shotgun (WGS) entry which is preliminary data.</text>
</comment>
<accession>F9D6J6</accession>
<evidence type="ECO:0000256" key="1">
    <source>
        <dbReference type="SAM" id="MobiDB-lite"/>
    </source>
</evidence>
<sequence length="49" mass="5662">MILRKPHYWAPEKWCRLLRQDSAAAARPAWRERAGRPGRSLPGGAYFLP</sequence>
<dbReference type="EMBL" id="AFPW01000047">
    <property type="protein sequence ID" value="EGQ11913.1"/>
    <property type="molecule type" value="Genomic_DNA"/>
</dbReference>